<sequence length="183" mass="19368">MGSPSALSDSQLNEELRVAAKQHGHTLYVPSGALWGGQDIQRLNDSGLLKALSIRMSKHPSCFRLAENLLSDWSEGEGKRVIFHGSVAELCPVAPNNVNTMAAAAVAASTLGFCGVTGEIVSDTTLADHHLVEVEVTGLDGFCVKTVRRNPAKLGAVTGSATYSSFWSSLLICRGHGGRVYLC</sequence>
<feature type="domain" description="Aspartate dehydrogenase" evidence="1">
    <location>
        <begin position="78"/>
        <end position="162"/>
    </location>
</feature>
<dbReference type="SUPFAM" id="SSF55347">
    <property type="entry name" value="Glyceraldehyde-3-phosphate dehydrogenase-like, C-terminal domain"/>
    <property type="match status" value="1"/>
</dbReference>
<dbReference type="Proteomes" id="UP000319801">
    <property type="component" value="Unassembled WGS sequence"/>
</dbReference>
<comment type="caution">
    <text evidence="2">The sequence shown here is derived from an EMBL/GenBank/DDBJ whole genome shotgun (WGS) entry which is preliminary data.</text>
</comment>
<dbReference type="OrthoDB" id="4310724at2759"/>
<dbReference type="EMBL" id="VCAZ01000235">
    <property type="protein sequence ID" value="TTL57248.1"/>
    <property type="molecule type" value="Genomic_DNA"/>
</dbReference>
<dbReference type="PANTHER" id="PTHR31873">
    <property type="entry name" value="L-ASPARTATE DEHYDROGENASE-RELATED"/>
    <property type="match status" value="1"/>
</dbReference>
<dbReference type="GO" id="GO:0009435">
    <property type="term" value="P:NAD+ biosynthetic process"/>
    <property type="evidence" value="ECO:0007669"/>
    <property type="project" value="InterPro"/>
</dbReference>
<dbReference type="PANTHER" id="PTHR31873:SF6">
    <property type="entry name" value="ASPARTATE DEHYDROGENASE DOMAIN-CONTAINING PROTEIN"/>
    <property type="match status" value="1"/>
</dbReference>
<keyword evidence="3" id="KW-1185">Reference proteome</keyword>
<evidence type="ECO:0000313" key="2">
    <source>
        <dbReference type="EMBL" id="TTL57248.1"/>
    </source>
</evidence>
<dbReference type="Gene3D" id="3.30.360.10">
    <property type="entry name" value="Dihydrodipicolinate Reductase, domain 2"/>
    <property type="match status" value="1"/>
</dbReference>
<gene>
    <name evidence="2" type="ORF">Baya_15704</name>
</gene>
<organism evidence="2 3">
    <name type="scientific">Bagarius yarrelli</name>
    <name type="common">Goonch</name>
    <name type="synonym">Bagrus yarrelli</name>
    <dbReference type="NCBI Taxonomy" id="175774"/>
    <lineage>
        <taxon>Eukaryota</taxon>
        <taxon>Metazoa</taxon>
        <taxon>Chordata</taxon>
        <taxon>Craniata</taxon>
        <taxon>Vertebrata</taxon>
        <taxon>Euteleostomi</taxon>
        <taxon>Actinopterygii</taxon>
        <taxon>Neopterygii</taxon>
        <taxon>Teleostei</taxon>
        <taxon>Ostariophysi</taxon>
        <taxon>Siluriformes</taxon>
        <taxon>Sisoridae</taxon>
        <taxon>Sisorinae</taxon>
        <taxon>Bagarius</taxon>
    </lineage>
</organism>
<dbReference type="Pfam" id="PF01958">
    <property type="entry name" value="Asp_DH_C"/>
    <property type="match status" value="1"/>
</dbReference>
<protein>
    <submittedName>
        <fullName evidence="2">Putative L-aspartate dehydrogenase</fullName>
    </submittedName>
</protein>
<evidence type="ECO:0000313" key="3">
    <source>
        <dbReference type="Proteomes" id="UP000319801"/>
    </source>
</evidence>
<accession>A0A556VCK8</accession>
<name>A0A556VCK8_BAGYA</name>
<proteinExistence type="predicted"/>
<dbReference type="InterPro" id="IPR002811">
    <property type="entry name" value="Asp_DH"/>
</dbReference>
<dbReference type="AlphaFoldDB" id="A0A556VCK8"/>
<evidence type="ECO:0000259" key="1">
    <source>
        <dbReference type="Pfam" id="PF01958"/>
    </source>
</evidence>
<reference evidence="2 3" key="1">
    <citation type="journal article" date="2019" name="Genome Biol. Evol.">
        <title>Whole-Genome Sequencing of the Giant Devil Catfish, Bagarius yarrelli.</title>
        <authorList>
            <person name="Jiang W."/>
            <person name="Lv Y."/>
            <person name="Cheng L."/>
            <person name="Yang K."/>
            <person name="Chao B."/>
            <person name="Wang X."/>
            <person name="Li Y."/>
            <person name="Pan X."/>
            <person name="You X."/>
            <person name="Zhang Y."/>
            <person name="Yang J."/>
            <person name="Li J."/>
            <person name="Zhang X."/>
            <person name="Liu S."/>
            <person name="Sun C."/>
            <person name="Yang J."/>
            <person name="Shi Q."/>
        </authorList>
    </citation>
    <scope>NUCLEOTIDE SEQUENCE [LARGE SCALE GENOMIC DNA]</scope>
    <source>
        <strain evidence="2">JWS20170419001</strain>
        <tissue evidence="2">Muscle</tissue>
    </source>
</reference>
<dbReference type="GO" id="GO:0033735">
    <property type="term" value="F:aspartate dehydrogenase [NAD(P)+] activity"/>
    <property type="evidence" value="ECO:0007669"/>
    <property type="project" value="InterPro"/>
</dbReference>